<dbReference type="EnsemblPlants" id="Zm00001eb379010_T001">
    <property type="protein sequence ID" value="Zm00001eb379010_P001"/>
    <property type="gene ID" value="Zm00001eb379010"/>
</dbReference>
<protein>
    <submittedName>
        <fullName evidence="2">Uncharacterized protein</fullName>
    </submittedName>
</protein>
<evidence type="ECO:0000313" key="2">
    <source>
        <dbReference type="EnsemblPlants" id="Zm00001eb379010_P001"/>
    </source>
</evidence>
<dbReference type="InParanoid" id="A0A804R435"/>
<dbReference type="Proteomes" id="UP000007305">
    <property type="component" value="Chromosome 9"/>
</dbReference>
<organism evidence="2 3">
    <name type="scientific">Zea mays</name>
    <name type="common">Maize</name>
    <dbReference type="NCBI Taxonomy" id="4577"/>
    <lineage>
        <taxon>Eukaryota</taxon>
        <taxon>Viridiplantae</taxon>
        <taxon>Streptophyta</taxon>
        <taxon>Embryophyta</taxon>
        <taxon>Tracheophyta</taxon>
        <taxon>Spermatophyta</taxon>
        <taxon>Magnoliopsida</taxon>
        <taxon>Liliopsida</taxon>
        <taxon>Poales</taxon>
        <taxon>Poaceae</taxon>
        <taxon>PACMAD clade</taxon>
        <taxon>Panicoideae</taxon>
        <taxon>Andropogonodae</taxon>
        <taxon>Andropogoneae</taxon>
        <taxon>Tripsacinae</taxon>
        <taxon>Zea</taxon>
    </lineage>
</organism>
<reference evidence="2" key="3">
    <citation type="submission" date="2021-05" db="UniProtKB">
        <authorList>
            <consortium name="EnsemblPlants"/>
        </authorList>
    </citation>
    <scope>IDENTIFICATION</scope>
    <source>
        <strain evidence="2">cv. B73</strain>
    </source>
</reference>
<dbReference type="PANTHER" id="PTHR45224:SF16">
    <property type="entry name" value="OS01G0527900 PROTEIN"/>
    <property type="match status" value="1"/>
</dbReference>
<reference evidence="3" key="1">
    <citation type="journal article" date="2009" name="Science">
        <title>The B73 maize genome: complexity, diversity, and dynamics.</title>
        <authorList>
            <person name="Schnable P.S."/>
            <person name="Ware D."/>
            <person name="Fulton R.S."/>
            <person name="Stein J.C."/>
            <person name="Wei F."/>
            <person name="Pasternak S."/>
            <person name="Liang C."/>
            <person name="Zhang J."/>
            <person name="Fulton L."/>
            <person name="Graves T.A."/>
            <person name="Minx P."/>
            <person name="Reily A.D."/>
            <person name="Courtney L."/>
            <person name="Kruchowski S.S."/>
            <person name="Tomlinson C."/>
            <person name="Strong C."/>
            <person name="Delehaunty K."/>
            <person name="Fronick C."/>
            <person name="Courtney B."/>
            <person name="Rock S.M."/>
            <person name="Belter E."/>
            <person name="Du F."/>
            <person name="Kim K."/>
            <person name="Abbott R.M."/>
            <person name="Cotton M."/>
            <person name="Levy A."/>
            <person name="Marchetto P."/>
            <person name="Ochoa K."/>
            <person name="Jackson S.M."/>
            <person name="Gillam B."/>
            <person name="Chen W."/>
            <person name="Yan L."/>
            <person name="Higginbotham J."/>
            <person name="Cardenas M."/>
            <person name="Waligorski J."/>
            <person name="Applebaum E."/>
            <person name="Phelps L."/>
            <person name="Falcone J."/>
            <person name="Kanchi K."/>
            <person name="Thane T."/>
            <person name="Scimone A."/>
            <person name="Thane N."/>
            <person name="Henke J."/>
            <person name="Wang T."/>
            <person name="Ruppert J."/>
            <person name="Shah N."/>
            <person name="Rotter K."/>
            <person name="Hodges J."/>
            <person name="Ingenthron E."/>
            <person name="Cordes M."/>
            <person name="Kohlberg S."/>
            <person name="Sgro J."/>
            <person name="Delgado B."/>
            <person name="Mead K."/>
            <person name="Chinwalla A."/>
            <person name="Leonard S."/>
            <person name="Crouse K."/>
            <person name="Collura K."/>
            <person name="Kudrna D."/>
            <person name="Currie J."/>
            <person name="He R."/>
            <person name="Angelova A."/>
            <person name="Rajasekar S."/>
            <person name="Mueller T."/>
            <person name="Lomeli R."/>
            <person name="Scara G."/>
            <person name="Ko A."/>
            <person name="Delaney K."/>
            <person name="Wissotski M."/>
            <person name="Lopez G."/>
            <person name="Campos D."/>
            <person name="Braidotti M."/>
            <person name="Ashley E."/>
            <person name="Golser W."/>
            <person name="Kim H."/>
            <person name="Lee S."/>
            <person name="Lin J."/>
            <person name="Dujmic Z."/>
            <person name="Kim W."/>
            <person name="Talag J."/>
            <person name="Zuccolo A."/>
            <person name="Fan C."/>
            <person name="Sebastian A."/>
            <person name="Kramer M."/>
            <person name="Spiegel L."/>
            <person name="Nascimento L."/>
            <person name="Zutavern T."/>
            <person name="Miller B."/>
            <person name="Ambroise C."/>
            <person name="Muller S."/>
            <person name="Spooner W."/>
            <person name="Narechania A."/>
            <person name="Ren L."/>
            <person name="Wei S."/>
            <person name="Kumari S."/>
            <person name="Faga B."/>
            <person name="Levy M.J."/>
            <person name="McMahan L."/>
            <person name="Van Buren P."/>
            <person name="Vaughn M.W."/>
            <person name="Ying K."/>
            <person name="Yeh C.-T."/>
            <person name="Emrich S.J."/>
            <person name="Jia Y."/>
            <person name="Kalyanaraman A."/>
            <person name="Hsia A.-P."/>
            <person name="Barbazuk W.B."/>
            <person name="Baucom R.S."/>
            <person name="Brutnell T.P."/>
            <person name="Carpita N.C."/>
            <person name="Chaparro C."/>
            <person name="Chia J.-M."/>
            <person name="Deragon J.-M."/>
            <person name="Estill J.C."/>
            <person name="Fu Y."/>
            <person name="Jeddeloh J.A."/>
            <person name="Han Y."/>
            <person name="Lee H."/>
            <person name="Li P."/>
            <person name="Lisch D.R."/>
            <person name="Liu S."/>
            <person name="Liu Z."/>
            <person name="Nagel D.H."/>
            <person name="McCann M.C."/>
            <person name="SanMiguel P."/>
            <person name="Myers A.M."/>
            <person name="Nettleton D."/>
            <person name="Nguyen J."/>
            <person name="Penning B.W."/>
            <person name="Ponnala L."/>
            <person name="Schneider K.L."/>
            <person name="Schwartz D.C."/>
            <person name="Sharma A."/>
            <person name="Soderlund C."/>
            <person name="Springer N.M."/>
            <person name="Sun Q."/>
            <person name="Wang H."/>
            <person name="Waterman M."/>
            <person name="Westerman R."/>
            <person name="Wolfgruber T.K."/>
            <person name="Yang L."/>
            <person name="Yu Y."/>
            <person name="Zhang L."/>
            <person name="Zhou S."/>
            <person name="Zhu Q."/>
            <person name="Bennetzen J.L."/>
            <person name="Dawe R.K."/>
            <person name="Jiang J."/>
            <person name="Jiang N."/>
            <person name="Presting G.G."/>
            <person name="Wessler S.R."/>
            <person name="Aluru S."/>
            <person name="Martienssen R.A."/>
            <person name="Clifton S.W."/>
            <person name="McCombie W.R."/>
            <person name="Wing R.A."/>
            <person name="Wilson R.K."/>
        </authorList>
    </citation>
    <scope>NUCLEOTIDE SEQUENCE [LARGE SCALE GENOMIC DNA]</scope>
    <source>
        <strain evidence="3">cv. B73</strain>
    </source>
</reference>
<sequence length="203" mass="21988">MERNRKSVVVRTPFCRPSAADGTGPPLFHPAAQAGALLQIPSTGSPQGLILGRSLHQAAASQLPSPGGVQSSGAGIPSTESGQRAIAQYPLAGFHGHVGCSETRSPPTLTQLLQSSDSFMNYMIGKEGQNLEENAHFIETTSRVSDVDIETDDGIEENRKGSRLIWKHDEDVRMMSAWLKHSLDPVRLDCTGNWSSYFTTRLD</sequence>
<evidence type="ECO:0000256" key="1">
    <source>
        <dbReference type="SAM" id="MobiDB-lite"/>
    </source>
</evidence>
<dbReference type="AlphaFoldDB" id="A0A804R435"/>
<evidence type="ECO:0000313" key="3">
    <source>
        <dbReference type="Proteomes" id="UP000007305"/>
    </source>
</evidence>
<dbReference type="PANTHER" id="PTHR45224">
    <property type="entry name" value="OS01G0527900 PROTEIN-RELATED"/>
    <property type="match status" value="1"/>
</dbReference>
<keyword evidence="3" id="KW-1185">Reference proteome</keyword>
<reference evidence="2" key="2">
    <citation type="submission" date="2019-07" db="EMBL/GenBank/DDBJ databases">
        <authorList>
            <person name="Seetharam A."/>
            <person name="Woodhouse M."/>
            <person name="Cannon E."/>
        </authorList>
    </citation>
    <scope>NUCLEOTIDE SEQUENCE [LARGE SCALE GENOMIC DNA]</scope>
    <source>
        <strain evidence="2">cv. B73</strain>
    </source>
</reference>
<accession>A0A804R435</accession>
<dbReference type="Gramene" id="Zm00001eb379010_T001">
    <property type="protein sequence ID" value="Zm00001eb379010_P001"/>
    <property type="gene ID" value="Zm00001eb379010"/>
</dbReference>
<feature type="region of interest" description="Disordered" evidence="1">
    <location>
        <begin position="61"/>
        <end position="81"/>
    </location>
</feature>
<name>A0A804R435_MAIZE</name>
<proteinExistence type="predicted"/>